<gene>
    <name evidence="3" type="ORF">PCL_02286</name>
</gene>
<accession>A0A2U3E053</accession>
<proteinExistence type="predicted"/>
<feature type="compositionally biased region" description="Polar residues" evidence="1">
    <location>
        <begin position="341"/>
        <end position="357"/>
    </location>
</feature>
<evidence type="ECO:0000313" key="4">
    <source>
        <dbReference type="Proteomes" id="UP000245956"/>
    </source>
</evidence>
<sequence>MNAILLAFAENRAAMLCLPLSPPVHWAGEMWKARVFIEHAPSAQARSQARRPFLRVSSSASLLLLSTLISTLETQSWMDITMAFTVALVLAIVGAVAQALVQASHQLPEFTYLGCFTVDLASFTNPMVFSDGVLTPEACQRACHAYQLAAVFQDCCRCGNDATALVQLDEAICDHSCMGDPALGACGSTCAQDTASTGNVYGNNRTPLPQAQDPATIRTGNPLNPSPSISTTCTEEPVLSTSPPTVTRSRQGQEPVTIRMTNTGAPTQAADTTCDENKTLSTDPPDVTLISPVGVAPDAPTTVPAGLSLQPPPALSSSPPPSQGPAGPTTPPLDDYGRTDVPTSVTKVPQGGPTQASEESEPPTYGEPSLSGLGPDPSSGPSPPEYSPAEQPTPSADIFPDPNAPEQGYNEPPSSTNCSTSFAPDVVPSETTLWPKPSDPNDPQGQPPVPSQVPGSYTTRTHVPPFTTVGGLAVLVAMIM</sequence>
<dbReference type="InterPro" id="IPR002889">
    <property type="entry name" value="WSC_carb-bd"/>
</dbReference>
<dbReference type="AlphaFoldDB" id="A0A2U3E053"/>
<feature type="compositionally biased region" description="Pro residues" evidence="1">
    <location>
        <begin position="310"/>
        <end position="331"/>
    </location>
</feature>
<organism evidence="3 4">
    <name type="scientific">Purpureocillium lilacinum</name>
    <name type="common">Paecilomyces lilacinus</name>
    <dbReference type="NCBI Taxonomy" id="33203"/>
    <lineage>
        <taxon>Eukaryota</taxon>
        <taxon>Fungi</taxon>
        <taxon>Dikarya</taxon>
        <taxon>Ascomycota</taxon>
        <taxon>Pezizomycotina</taxon>
        <taxon>Sordariomycetes</taxon>
        <taxon>Hypocreomycetidae</taxon>
        <taxon>Hypocreales</taxon>
        <taxon>Ophiocordycipitaceae</taxon>
        <taxon>Purpureocillium</taxon>
    </lineage>
</organism>
<dbReference type="EMBL" id="LCWV01000016">
    <property type="protein sequence ID" value="PWI67885.1"/>
    <property type="molecule type" value="Genomic_DNA"/>
</dbReference>
<evidence type="ECO:0000313" key="3">
    <source>
        <dbReference type="EMBL" id="PWI67885.1"/>
    </source>
</evidence>
<feature type="compositionally biased region" description="Pro residues" evidence="1">
    <location>
        <begin position="437"/>
        <end position="451"/>
    </location>
</feature>
<name>A0A2U3E053_PURLI</name>
<protein>
    <recommendedName>
        <fullName evidence="2">WSC domain-containing protein</fullName>
    </recommendedName>
</protein>
<evidence type="ECO:0000256" key="1">
    <source>
        <dbReference type="SAM" id="MobiDB-lite"/>
    </source>
</evidence>
<dbReference type="PROSITE" id="PS51212">
    <property type="entry name" value="WSC"/>
    <property type="match status" value="1"/>
</dbReference>
<feature type="compositionally biased region" description="Low complexity" evidence="1">
    <location>
        <begin position="366"/>
        <end position="377"/>
    </location>
</feature>
<dbReference type="SMART" id="SM00321">
    <property type="entry name" value="WSC"/>
    <property type="match status" value="1"/>
</dbReference>
<feature type="compositionally biased region" description="Polar residues" evidence="1">
    <location>
        <begin position="412"/>
        <end position="422"/>
    </location>
</feature>
<feature type="domain" description="WSC" evidence="2">
    <location>
        <begin position="109"/>
        <end position="204"/>
    </location>
</feature>
<comment type="caution">
    <text evidence="3">The sequence shown here is derived from an EMBL/GenBank/DDBJ whole genome shotgun (WGS) entry which is preliminary data.</text>
</comment>
<evidence type="ECO:0000259" key="2">
    <source>
        <dbReference type="PROSITE" id="PS51212"/>
    </source>
</evidence>
<feature type="compositionally biased region" description="Polar residues" evidence="1">
    <location>
        <begin position="218"/>
        <end position="271"/>
    </location>
</feature>
<feature type="region of interest" description="Disordered" evidence="1">
    <location>
        <begin position="201"/>
        <end position="463"/>
    </location>
</feature>
<reference evidence="3 4" key="1">
    <citation type="journal article" date="2016" name="Front. Microbiol.">
        <title>Genome and transcriptome sequences reveal the specific parasitism of the nematophagous Purpureocillium lilacinum 36-1.</title>
        <authorList>
            <person name="Xie J."/>
            <person name="Li S."/>
            <person name="Mo C."/>
            <person name="Xiao X."/>
            <person name="Peng D."/>
            <person name="Wang G."/>
            <person name="Xiao Y."/>
        </authorList>
    </citation>
    <scope>NUCLEOTIDE SEQUENCE [LARGE SCALE GENOMIC DNA]</scope>
    <source>
        <strain evidence="3 4">36-1</strain>
    </source>
</reference>
<dbReference type="Proteomes" id="UP000245956">
    <property type="component" value="Unassembled WGS sequence"/>
</dbReference>